<accession>A0A3S8RM90</accession>
<evidence type="ECO:0000259" key="7">
    <source>
        <dbReference type="Pfam" id="PF02687"/>
    </source>
</evidence>
<feature type="transmembrane region" description="Helical" evidence="6">
    <location>
        <begin position="523"/>
        <end position="546"/>
    </location>
</feature>
<feature type="transmembrane region" description="Helical" evidence="6">
    <location>
        <begin position="17"/>
        <end position="34"/>
    </location>
</feature>
<gene>
    <name evidence="8" type="ORF">EEI45_04150</name>
</gene>
<evidence type="ECO:0000256" key="5">
    <source>
        <dbReference type="ARBA" id="ARBA00023136"/>
    </source>
</evidence>
<comment type="subcellular location">
    <subcellularLocation>
        <location evidence="1 6">Cell membrane</location>
        <topology evidence="1 6">Multi-pass membrane protein</topology>
    </subcellularLocation>
</comment>
<feature type="transmembrane region" description="Helical" evidence="6">
    <location>
        <begin position="580"/>
        <end position="599"/>
    </location>
</feature>
<comment type="similarity">
    <text evidence="6">Belongs to the ABC-4 integral membrane protein family.</text>
</comment>
<dbReference type="EMBL" id="CP034234">
    <property type="protein sequence ID" value="AZK44055.1"/>
    <property type="molecule type" value="Genomic_DNA"/>
</dbReference>
<protein>
    <submittedName>
        <fullName evidence="8">ABC transporter permease</fullName>
    </submittedName>
</protein>
<dbReference type="GO" id="GO:0055085">
    <property type="term" value="P:transmembrane transport"/>
    <property type="evidence" value="ECO:0007669"/>
    <property type="project" value="UniProtKB-UniRule"/>
</dbReference>
<sequence>MYFKIAYRNVKKSYKDYSVYFITLTFSVALFYIFGSFEQQSAILKMTAGQGQAVQALVTTMNVMSAIISVVFAFLILYANQFLIRRRQKELGLYTLLGMPKRNIARILTYETLYIGVMSLGTGLVLGYLGSQATAILSAQLLKANITYHFIFSIKATLKTILSFSVIFIIVLIFNGNVIRKHKLIELFHAHRVNETAENKRAVLQFMVGVILLILAYKWALVPLHLVVFMPLIIALGSFATFVIFKALSGFMLKFMKINQRLYYKNLNVFVFRQVASKVNTTYKMMAVVSLLLLFGIATLSTGFNLNSVMDEQIKRNTPFDYTLMVPYLSIERDLEIETFIADQNIEGFASMNLYNTDYDADVLDSVVMHAKSQQQPRIYLADIEDYNMIRVIHNQPTIDLSPNSVYPYGLKHHNQTLKADAKVILGKGDYNVVDDRDDESISIRNGDFNDVVLLMNTETLHDTLASQTKPVTMTTIYNVNTDKSSLLQTSIEHKLDELGYDHNDIISVSSEQLFEMLLGIELIFTFMGLYLGVVFLISSGVILALQQLSEASDNQVRYRVLEKLGTDEGMMHHAIFKQVALYFFIPLLLAGVHAWVGISAVNINLDLAGLKATSFMPTLLTCVGVIGIYFVYFIATYLGSKSIIKGN</sequence>
<dbReference type="KEGG" id="eri:EEI45_04150"/>
<keyword evidence="5 6" id="KW-0472">Membrane</keyword>
<evidence type="ECO:0000256" key="1">
    <source>
        <dbReference type="ARBA" id="ARBA00004651"/>
    </source>
</evidence>
<reference evidence="8 9" key="1">
    <citation type="journal article" date="2020" name="Int. J. Syst. Evol. Microbiol.">
        <title>Description of Erysipelothrix piscisicarius sp. nov., an emergent fish pathogen, and assessment of virulence using a tiger barb (Puntigrus tetrazona) infection model.</title>
        <authorList>
            <person name="Pomaranski E.K."/>
            <person name="Griffin M.J."/>
            <person name="Camus A.C."/>
            <person name="Armwood A.R."/>
            <person name="Shelley J."/>
            <person name="Waldbieser G.C."/>
            <person name="LaFrentz B.R."/>
            <person name="Garcia J.C."/>
            <person name="Yanong R."/>
            <person name="Soto E."/>
        </authorList>
    </citation>
    <scope>NUCLEOTIDE SEQUENCE [LARGE SCALE GENOMIC DNA]</scope>
    <source>
        <strain evidence="8 9">15TAL0474</strain>
    </source>
</reference>
<keyword evidence="4 6" id="KW-1133">Transmembrane helix</keyword>
<evidence type="ECO:0000256" key="2">
    <source>
        <dbReference type="ARBA" id="ARBA00022475"/>
    </source>
</evidence>
<dbReference type="InterPro" id="IPR027022">
    <property type="entry name" value="ABC_permease_BceB-typ"/>
</dbReference>
<dbReference type="RefSeq" id="WP_125164254.1">
    <property type="nucleotide sequence ID" value="NZ_CP034234.1"/>
</dbReference>
<keyword evidence="6" id="KW-0813">Transport</keyword>
<dbReference type="Pfam" id="PF02687">
    <property type="entry name" value="FtsX"/>
    <property type="match status" value="1"/>
</dbReference>
<evidence type="ECO:0000256" key="6">
    <source>
        <dbReference type="PIRNR" id="PIRNR018968"/>
    </source>
</evidence>
<keyword evidence="2 6" id="KW-1003">Cell membrane</keyword>
<feature type="transmembrane region" description="Helical" evidence="6">
    <location>
        <begin position="202"/>
        <end position="220"/>
    </location>
</feature>
<evidence type="ECO:0000313" key="8">
    <source>
        <dbReference type="EMBL" id="AZK44055.1"/>
    </source>
</evidence>
<feature type="transmembrane region" description="Helical" evidence="6">
    <location>
        <begin position="619"/>
        <end position="639"/>
    </location>
</feature>
<feature type="transmembrane region" description="Helical" evidence="6">
    <location>
        <begin position="54"/>
        <end position="79"/>
    </location>
</feature>
<organism evidence="8 9">
    <name type="scientific">Erysipelothrix piscisicarius</name>
    <dbReference type="NCBI Taxonomy" id="2485784"/>
    <lineage>
        <taxon>Bacteria</taxon>
        <taxon>Bacillati</taxon>
        <taxon>Bacillota</taxon>
        <taxon>Erysipelotrichia</taxon>
        <taxon>Erysipelotrichales</taxon>
        <taxon>Erysipelotrichaceae</taxon>
        <taxon>Erysipelothrix</taxon>
    </lineage>
</organism>
<feature type="transmembrane region" description="Helical" evidence="6">
    <location>
        <begin position="150"/>
        <end position="174"/>
    </location>
</feature>
<dbReference type="PIRSF" id="PIRSF018968">
    <property type="entry name" value="ABC_permease_BceB"/>
    <property type="match status" value="1"/>
</dbReference>
<dbReference type="GO" id="GO:0005886">
    <property type="term" value="C:plasma membrane"/>
    <property type="evidence" value="ECO:0007669"/>
    <property type="project" value="UniProtKB-SubCell"/>
</dbReference>
<evidence type="ECO:0000256" key="4">
    <source>
        <dbReference type="ARBA" id="ARBA00022989"/>
    </source>
</evidence>
<feature type="transmembrane region" description="Helical" evidence="6">
    <location>
        <begin position="286"/>
        <end position="306"/>
    </location>
</feature>
<feature type="domain" description="ABC3 transporter permease C-terminal" evidence="7">
    <location>
        <begin position="62"/>
        <end position="173"/>
    </location>
</feature>
<keyword evidence="9" id="KW-1185">Reference proteome</keyword>
<dbReference type="PANTHER" id="PTHR46795">
    <property type="entry name" value="ABC TRANSPORTER PERMEASE-RELATED-RELATED"/>
    <property type="match status" value="1"/>
</dbReference>
<dbReference type="InterPro" id="IPR052536">
    <property type="entry name" value="ABC-4_Integral_Memb_Prot"/>
</dbReference>
<dbReference type="AlphaFoldDB" id="A0A3S8RM90"/>
<dbReference type="Proteomes" id="UP000278804">
    <property type="component" value="Chromosome"/>
</dbReference>
<keyword evidence="3 6" id="KW-0812">Transmembrane</keyword>
<evidence type="ECO:0000256" key="3">
    <source>
        <dbReference type="ARBA" id="ARBA00022692"/>
    </source>
</evidence>
<name>A0A3S8RM90_9FIRM</name>
<evidence type="ECO:0000313" key="9">
    <source>
        <dbReference type="Proteomes" id="UP000278804"/>
    </source>
</evidence>
<feature type="transmembrane region" description="Helical" evidence="6">
    <location>
        <begin position="226"/>
        <end position="248"/>
    </location>
</feature>
<proteinExistence type="inferred from homology"/>
<dbReference type="InterPro" id="IPR003838">
    <property type="entry name" value="ABC3_permease_C"/>
</dbReference>
<feature type="transmembrane region" description="Helical" evidence="6">
    <location>
        <begin position="107"/>
        <end position="130"/>
    </location>
</feature>
<dbReference type="PANTHER" id="PTHR46795:SF3">
    <property type="entry name" value="ABC TRANSPORTER PERMEASE"/>
    <property type="match status" value="1"/>
</dbReference>